<protein>
    <recommendedName>
        <fullName evidence="3">Enoyl reductase (ER) domain-containing protein</fullName>
    </recommendedName>
</protein>
<sequence length="350" mass="37015">MAQQLALLLPEKHGKYTVGSRPIPTPGPGDVLIEVHAAGLNGIDNYIRLVGAFIDTYPAVTGHEGAGVVKAVGKDVRDIAEGDRVLFECWFSADRGTYQQYSLADARGVTKIPDSLSFDDAVTLPVSFATAAVGLYAPKSKRGGAGLTPFWEEGGQGKYTSEPIVILGGSSCVGQLTIQLAKLSGFNPIISTCSTHNIDYVKQAGATHVIDYKETSYADLPAAIAKITPQPCQLVYDAISTGETQKTGWNILASNGSICVLLPPHVGKYGEEAEDGKRTVYVFGNVNDPEHQDSGFGGVVAKTLEKLLAEGTVRPTRVEVVLGGLHGIQTGLERLMTGKVSGAKLIVHPQ</sequence>
<name>A0A4Y9YZ93_9AGAM</name>
<dbReference type="Pfam" id="PF08240">
    <property type="entry name" value="ADH_N"/>
    <property type="match status" value="1"/>
</dbReference>
<dbReference type="InterPro" id="IPR036291">
    <property type="entry name" value="NAD(P)-bd_dom_sf"/>
</dbReference>
<dbReference type="InterPro" id="IPR047122">
    <property type="entry name" value="Trans-enoyl_RdTase-like"/>
</dbReference>
<dbReference type="InterPro" id="IPR013154">
    <property type="entry name" value="ADH-like_N"/>
</dbReference>
<dbReference type="AlphaFoldDB" id="A0A4Y9YZ93"/>
<keyword evidence="5" id="KW-1185">Reference proteome</keyword>
<dbReference type="Pfam" id="PF00107">
    <property type="entry name" value="ADH_zinc_N"/>
    <property type="match status" value="1"/>
</dbReference>
<comment type="similarity">
    <text evidence="2">Belongs to the zinc-containing alcohol dehydrogenase family.</text>
</comment>
<dbReference type="CDD" id="cd08249">
    <property type="entry name" value="enoyl_reductase_like"/>
    <property type="match status" value="1"/>
</dbReference>
<evidence type="ECO:0000313" key="4">
    <source>
        <dbReference type="EMBL" id="TFY66449.1"/>
    </source>
</evidence>
<dbReference type="GO" id="GO:0016651">
    <property type="term" value="F:oxidoreductase activity, acting on NAD(P)H"/>
    <property type="evidence" value="ECO:0007669"/>
    <property type="project" value="InterPro"/>
</dbReference>
<evidence type="ECO:0000256" key="1">
    <source>
        <dbReference type="ARBA" id="ARBA00023002"/>
    </source>
</evidence>
<dbReference type="SUPFAM" id="SSF51735">
    <property type="entry name" value="NAD(P)-binding Rossmann-fold domains"/>
    <property type="match status" value="1"/>
</dbReference>
<dbReference type="STRING" id="205917.A0A4Y9YZ93"/>
<comment type="caution">
    <text evidence="4">The sequence shown here is derived from an EMBL/GenBank/DDBJ whole genome shotgun (WGS) entry which is preliminary data.</text>
</comment>
<dbReference type="SUPFAM" id="SSF50129">
    <property type="entry name" value="GroES-like"/>
    <property type="match status" value="1"/>
</dbReference>
<keyword evidence="1" id="KW-0560">Oxidoreductase</keyword>
<dbReference type="OrthoDB" id="3233595at2759"/>
<proteinExistence type="inferred from homology"/>
<organism evidence="4 5">
    <name type="scientific">Dentipellis fragilis</name>
    <dbReference type="NCBI Taxonomy" id="205917"/>
    <lineage>
        <taxon>Eukaryota</taxon>
        <taxon>Fungi</taxon>
        <taxon>Dikarya</taxon>
        <taxon>Basidiomycota</taxon>
        <taxon>Agaricomycotina</taxon>
        <taxon>Agaricomycetes</taxon>
        <taxon>Russulales</taxon>
        <taxon>Hericiaceae</taxon>
        <taxon>Dentipellis</taxon>
    </lineage>
</organism>
<dbReference type="InterPro" id="IPR020843">
    <property type="entry name" value="ER"/>
</dbReference>
<evidence type="ECO:0000313" key="5">
    <source>
        <dbReference type="Proteomes" id="UP000298327"/>
    </source>
</evidence>
<dbReference type="InterPro" id="IPR013149">
    <property type="entry name" value="ADH-like_C"/>
</dbReference>
<comment type="cofactor">
    <cofactor evidence="2">
        <name>Zn(2+)</name>
        <dbReference type="ChEBI" id="CHEBI:29105"/>
    </cofactor>
</comment>
<feature type="domain" description="Enoyl reductase (ER)" evidence="3">
    <location>
        <begin position="14"/>
        <end position="347"/>
    </location>
</feature>
<keyword evidence="2" id="KW-0479">Metal-binding</keyword>
<dbReference type="PROSITE" id="PS00059">
    <property type="entry name" value="ADH_ZINC"/>
    <property type="match status" value="1"/>
</dbReference>
<evidence type="ECO:0000259" key="3">
    <source>
        <dbReference type="SMART" id="SM00829"/>
    </source>
</evidence>
<keyword evidence="2" id="KW-0862">Zinc</keyword>
<dbReference type="PANTHER" id="PTHR45348:SF2">
    <property type="entry name" value="ZINC-TYPE ALCOHOL DEHYDROGENASE-LIKE PROTEIN C2E1P3.01"/>
    <property type="match status" value="1"/>
</dbReference>
<dbReference type="InterPro" id="IPR002328">
    <property type="entry name" value="ADH_Zn_CS"/>
</dbReference>
<dbReference type="Gene3D" id="3.90.180.10">
    <property type="entry name" value="Medium-chain alcohol dehydrogenases, catalytic domain"/>
    <property type="match status" value="1"/>
</dbReference>
<accession>A0A4Y9YZ93</accession>
<reference evidence="4 5" key="1">
    <citation type="submission" date="2019-02" db="EMBL/GenBank/DDBJ databases">
        <title>Genome sequencing of the rare red list fungi Dentipellis fragilis.</title>
        <authorList>
            <person name="Buettner E."/>
            <person name="Kellner H."/>
        </authorList>
    </citation>
    <scope>NUCLEOTIDE SEQUENCE [LARGE SCALE GENOMIC DNA]</scope>
    <source>
        <strain evidence="4 5">DSM 105465</strain>
    </source>
</reference>
<dbReference type="SMART" id="SM00829">
    <property type="entry name" value="PKS_ER"/>
    <property type="match status" value="1"/>
</dbReference>
<dbReference type="Proteomes" id="UP000298327">
    <property type="component" value="Unassembled WGS sequence"/>
</dbReference>
<dbReference type="InterPro" id="IPR011032">
    <property type="entry name" value="GroES-like_sf"/>
</dbReference>
<dbReference type="PANTHER" id="PTHR45348">
    <property type="entry name" value="HYPOTHETICAL OXIDOREDUCTASE (EUROFUNG)"/>
    <property type="match status" value="1"/>
</dbReference>
<dbReference type="EMBL" id="SEOQ01000246">
    <property type="protein sequence ID" value="TFY66449.1"/>
    <property type="molecule type" value="Genomic_DNA"/>
</dbReference>
<gene>
    <name evidence="4" type="ORF">EVG20_g4642</name>
</gene>
<dbReference type="Gene3D" id="3.40.50.720">
    <property type="entry name" value="NAD(P)-binding Rossmann-like Domain"/>
    <property type="match status" value="1"/>
</dbReference>
<evidence type="ECO:0000256" key="2">
    <source>
        <dbReference type="RuleBase" id="RU361277"/>
    </source>
</evidence>
<dbReference type="GO" id="GO:0008270">
    <property type="term" value="F:zinc ion binding"/>
    <property type="evidence" value="ECO:0007669"/>
    <property type="project" value="InterPro"/>
</dbReference>